<dbReference type="Pfam" id="PF01966">
    <property type="entry name" value="HD"/>
    <property type="match status" value="1"/>
</dbReference>
<dbReference type="OrthoDB" id="9803619at2"/>
<organism evidence="2 3">
    <name type="scientific">Allofournierella massiliensis</name>
    <dbReference type="NCBI Taxonomy" id="1650663"/>
    <lineage>
        <taxon>Bacteria</taxon>
        <taxon>Bacillati</taxon>
        <taxon>Bacillota</taxon>
        <taxon>Clostridia</taxon>
        <taxon>Eubacteriales</taxon>
        <taxon>Oscillospiraceae</taxon>
        <taxon>Allofournierella</taxon>
    </lineage>
</organism>
<dbReference type="PANTHER" id="PTHR11373:SF4">
    <property type="entry name" value="DEOXYNUCLEOSIDE TRIPHOSPHATE TRIPHOSPHOHYDROLASE SAMHD1"/>
    <property type="match status" value="1"/>
</dbReference>
<proteinExistence type="predicted"/>
<evidence type="ECO:0000313" key="3">
    <source>
        <dbReference type="Proteomes" id="UP000295184"/>
    </source>
</evidence>
<evidence type="ECO:0000259" key="1">
    <source>
        <dbReference type="SMART" id="SM00471"/>
    </source>
</evidence>
<reference evidence="2 3" key="1">
    <citation type="submission" date="2019-03" db="EMBL/GenBank/DDBJ databases">
        <title>Genomic Encyclopedia of Type Strains, Phase IV (KMG-IV): sequencing the most valuable type-strain genomes for metagenomic binning, comparative biology and taxonomic classification.</title>
        <authorList>
            <person name="Goeker M."/>
        </authorList>
    </citation>
    <scope>NUCLEOTIDE SEQUENCE [LARGE SCALE GENOMIC DNA]</scope>
    <source>
        <strain evidence="2 3">DSM 100451</strain>
    </source>
</reference>
<dbReference type="Proteomes" id="UP000295184">
    <property type="component" value="Unassembled WGS sequence"/>
</dbReference>
<dbReference type="EMBL" id="SLUM01000047">
    <property type="protein sequence ID" value="TCL51229.1"/>
    <property type="molecule type" value="Genomic_DNA"/>
</dbReference>
<dbReference type="GO" id="GO:0006203">
    <property type="term" value="P:dGTP catabolic process"/>
    <property type="evidence" value="ECO:0007669"/>
    <property type="project" value="TreeGrafter"/>
</dbReference>
<protein>
    <recommendedName>
        <fullName evidence="1">HD/PDEase domain-containing protein</fullName>
    </recommendedName>
</protein>
<name>A0A4R1QNT0_9FIRM</name>
<dbReference type="InterPro" id="IPR003607">
    <property type="entry name" value="HD/PDEase_dom"/>
</dbReference>
<sequence length="506" mass="58250">MCLSETPRQDSIPERNQLDFAGRILDNVHGFIYYTKAEEKIINHLLFKRLQSIKQLSIANWVFPGSEHTRFIHSLGVMYVADKIACQLKLSTNERKIVRLAGLLHDIGHYPLSHVCEFPYKMNPAAFPTDDYCKNVNARVKEKIDHFSDAATWRFMKRSNGCHHEQIGADIIQNNQYIRDIIVKECGEEAVSIIADMIVGNVERQTTNPLFVQILHSEIDADGIDYLMRDATFSGTSFGTFEIDQLIGCMEKGEYDCNGEKKAILCITPKGIAAADQYIINKFFSYSQVVFNKHLSVTEWMAEQIVDWMQKTASYFPAKDDLKKWVSASETEERYIDFTDNYFWASLQNLLDNPIKKTIPSSIRYFCNQLLRHNELPFEEGTEVRMVATSKAEVLDAIKESEIYRNLENWNDKIAIFSERAMTKEAPEKEFEDAVYKQIAADKGEEGISKEDMPILKAQRLMEGVCVKEDEQLHLLCDDKRSLMRTLYKTRLVILRAFSCDLDGVK</sequence>
<dbReference type="InterPro" id="IPR050135">
    <property type="entry name" value="dGTPase-like"/>
</dbReference>
<dbReference type="RefSeq" id="WP_082669565.1">
    <property type="nucleotide sequence ID" value="NZ_CABKVM010000016.1"/>
</dbReference>
<gene>
    <name evidence="2" type="ORF">EDD77_14712</name>
</gene>
<dbReference type="GO" id="GO:0008832">
    <property type="term" value="F:dGTPase activity"/>
    <property type="evidence" value="ECO:0007669"/>
    <property type="project" value="TreeGrafter"/>
</dbReference>
<dbReference type="SMART" id="SM00471">
    <property type="entry name" value="HDc"/>
    <property type="match status" value="1"/>
</dbReference>
<feature type="domain" description="HD/PDEase" evidence="1">
    <location>
        <begin position="66"/>
        <end position="236"/>
    </location>
</feature>
<dbReference type="CDD" id="cd00077">
    <property type="entry name" value="HDc"/>
    <property type="match status" value="1"/>
</dbReference>
<dbReference type="PANTHER" id="PTHR11373">
    <property type="entry name" value="DEOXYNUCLEOSIDE TRIPHOSPHATE TRIPHOSPHOHYDROLASE"/>
    <property type="match status" value="1"/>
</dbReference>
<dbReference type="AlphaFoldDB" id="A0A4R1QNT0"/>
<dbReference type="Gene3D" id="1.10.3210.10">
    <property type="entry name" value="Hypothetical protein af1432"/>
    <property type="match status" value="1"/>
</dbReference>
<comment type="caution">
    <text evidence="2">The sequence shown here is derived from an EMBL/GenBank/DDBJ whole genome shotgun (WGS) entry which is preliminary data.</text>
</comment>
<evidence type="ECO:0000313" key="2">
    <source>
        <dbReference type="EMBL" id="TCL51229.1"/>
    </source>
</evidence>
<dbReference type="SUPFAM" id="SSF109604">
    <property type="entry name" value="HD-domain/PDEase-like"/>
    <property type="match status" value="1"/>
</dbReference>
<dbReference type="InterPro" id="IPR006674">
    <property type="entry name" value="HD_domain"/>
</dbReference>
<accession>A0A4R1QNT0</accession>